<name>A0A498IF36_MALDO</name>
<feature type="region of interest" description="Disordered" evidence="1">
    <location>
        <begin position="61"/>
        <end position="81"/>
    </location>
</feature>
<dbReference type="EMBL" id="RDQH01000338">
    <property type="protein sequence ID" value="RXH80735.1"/>
    <property type="molecule type" value="Genomic_DNA"/>
</dbReference>
<protein>
    <submittedName>
        <fullName evidence="2">Uncharacterized protein</fullName>
    </submittedName>
</protein>
<sequence>MPPWLADDMPVDETHFPECLCLLTNGDGRKVALFDEPSDLEDFYADLEKADARTKEYLIWREEEREKEKEEASAERREERG</sequence>
<dbReference type="Proteomes" id="UP000290289">
    <property type="component" value="Chromosome 12"/>
</dbReference>
<proteinExistence type="predicted"/>
<evidence type="ECO:0000256" key="1">
    <source>
        <dbReference type="SAM" id="MobiDB-lite"/>
    </source>
</evidence>
<comment type="caution">
    <text evidence="2">The sequence shown here is derived from an EMBL/GenBank/DDBJ whole genome shotgun (WGS) entry which is preliminary data.</text>
</comment>
<accession>A0A498IF36</accession>
<organism evidence="2 3">
    <name type="scientific">Malus domestica</name>
    <name type="common">Apple</name>
    <name type="synonym">Pyrus malus</name>
    <dbReference type="NCBI Taxonomy" id="3750"/>
    <lineage>
        <taxon>Eukaryota</taxon>
        <taxon>Viridiplantae</taxon>
        <taxon>Streptophyta</taxon>
        <taxon>Embryophyta</taxon>
        <taxon>Tracheophyta</taxon>
        <taxon>Spermatophyta</taxon>
        <taxon>Magnoliopsida</taxon>
        <taxon>eudicotyledons</taxon>
        <taxon>Gunneridae</taxon>
        <taxon>Pentapetalae</taxon>
        <taxon>rosids</taxon>
        <taxon>fabids</taxon>
        <taxon>Rosales</taxon>
        <taxon>Rosaceae</taxon>
        <taxon>Amygdaloideae</taxon>
        <taxon>Maleae</taxon>
        <taxon>Malus</taxon>
    </lineage>
</organism>
<evidence type="ECO:0000313" key="2">
    <source>
        <dbReference type="EMBL" id="RXH80735.1"/>
    </source>
</evidence>
<dbReference type="AlphaFoldDB" id="A0A498IF36"/>
<keyword evidence="3" id="KW-1185">Reference proteome</keyword>
<gene>
    <name evidence="2" type="ORF">DVH24_004649</name>
</gene>
<reference evidence="2 3" key="1">
    <citation type="submission" date="2018-10" db="EMBL/GenBank/DDBJ databases">
        <title>A high-quality apple genome assembly.</title>
        <authorList>
            <person name="Hu J."/>
        </authorList>
    </citation>
    <scope>NUCLEOTIDE SEQUENCE [LARGE SCALE GENOMIC DNA]</scope>
    <source>
        <strain evidence="3">cv. HFTH1</strain>
        <tissue evidence="2">Young leaf</tissue>
    </source>
</reference>
<evidence type="ECO:0000313" key="3">
    <source>
        <dbReference type="Proteomes" id="UP000290289"/>
    </source>
</evidence>